<evidence type="ECO:0000313" key="1">
    <source>
        <dbReference type="EMBL" id="KEI71083.1"/>
    </source>
</evidence>
<reference evidence="1 2" key="1">
    <citation type="submission" date="2014-06" db="EMBL/GenBank/DDBJ databases">
        <title>Whole Genome Sequences of Three Symbiotic Endozoicomonas Bacteria.</title>
        <authorList>
            <person name="Neave M.J."/>
            <person name="Apprill A."/>
            <person name="Voolstra C.R."/>
        </authorList>
    </citation>
    <scope>NUCLEOTIDE SEQUENCE [LARGE SCALE GENOMIC DNA]</scope>
    <source>
        <strain evidence="1 2">DSM 22380</strain>
    </source>
</reference>
<sequence length="65" mass="7445">MADKDNRRNQKKANLIFPSRKQMAAMALQGLLANPDFSDWTEEKLAKKAVEATDELIKRLNSVRK</sequence>
<dbReference type="EMBL" id="JOJP01000001">
    <property type="protein sequence ID" value="KEI71083.1"/>
    <property type="molecule type" value="Genomic_DNA"/>
</dbReference>
<organism evidence="1 2">
    <name type="scientific">Endozoicomonas elysicola</name>
    <dbReference type="NCBI Taxonomy" id="305900"/>
    <lineage>
        <taxon>Bacteria</taxon>
        <taxon>Pseudomonadati</taxon>
        <taxon>Pseudomonadota</taxon>
        <taxon>Gammaproteobacteria</taxon>
        <taxon>Oceanospirillales</taxon>
        <taxon>Endozoicomonadaceae</taxon>
        <taxon>Endozoicomonas</taxon>
    </lineage>
</organism>
<evidence type="ECO:0000313" key="2">
    <source>
        <dbReference type="Proteomes" id="UP000027997"/>
    </source>
</evidence>
<proteinExistence type="predicted"/>
<keyword evidence="2" id="KW-1185">Reference proteome</keyword>
<dbReference type="Proteomes" id="UP000027997">
    <property type="component" value="Unassembled WGS sequence"/>
</dbReference>
<dbReference type="STRING" id="305900.GV64_10290"/>
<dbReference type="RefSeq" id="WP_020585022.1">
    <property type="nucleotide sequence ID" value="NZ_JOJP01000001.1"/>
</dbReference>
<dbReference type="AlphaFoldDB" id="A0A081KAA7"/>
<gene>
    <name evidence="1" type="ORF">GV64_10290</name>
</gene>
<comment type="caution">
    <text evidence="1">The sequence shown here is derived from an EMBL/GenBank/DDBJ whole genome shotgun (WGS) entry which is preliminary data.</text>
</comment>
<name>A0A081KAA7_9GAMM</name>
<protein>
    <submittedName>
        <fullName evidence="1">Uncharacterized protein</fullName>
    </submittedName>
</protein>
<accession>A0A081KAA7</accession>